<evidence type="ECO:0000313" key="2">
    <source>
        <dbReference type="EMBL" id="SDY32989.1"/>
    </source>
</evidence>
<dbReference type="RefSeq" id="WP_090414112.1">
    <property type="nucleotide sequence ID" value="NZ_FNOY01000029.1"/>
</dbReference>
<name>A0A1H3J0A4_9PROT</name>
<reference evidence="2 3" key="1">
    <citation type="submission" date="2016-10" db="EMBL/GenBank/DDBJ databases">
        <authorList>
            <person name="de Groot N.N."/>
        </authorList>
    </citation>
    <scope>NUCLEOTIDE SEQUENCE [LARGE SCALE GENOMIC DNA]</scope>
    <source>
        <strain evidence="2 3">Nm1</strain>
    </source>
</reference>
<accession>A0A1H3J0A4</accession>
<protein>
    <submittedName>
        <fullName evidence="2">Uncharacterized protein</fullName>
    </submittedName>
</protein>
<evidence type="ECO:0000313" key="3">
    <source>
        <dbReference type="Proteomes" id="UP000198640"/>
    </source>
</evidence>
<organism evidence="2 3">
    <name type="scientific">Nitrosomonas halophila</name>
    <dbReference type="NCBI Taxonomy" id="44576"/>
    <lineage>
        <taxon>Bacteria</taxon>
        <taxon>Pseudomonadati</taxon>
        <taxon>Pseudomonadota</taxon>
        <taxon>Betaproteobacteria</taxon>
        <taxon>Nitrosomonadales</taxon>
        <taxon>Nitrosomonadaceae</taxon>
        <taxon>Nitrosomonas</taxon>
    </lineage>
</organism>
<keyword evidence="3" id="KW-1185">Reference proteome</keyword>
<feature type="compositionally biased region" description="Polar residues" evidence="1">
    <location>
        <begin position="8"/>
        <end position="18"/>
    </location>
</feature>
<dbReference type="STRING" id="44576.SAMN05421881_102925"/>
<feature type="region of interest" description="Disordered" evidence="1">
    <location>
        <begin position="1"/>
        <end position="39"/>
    </location>
</feature>
<proteinExistence type="predicted"/>
<sequence length="65" mass="7261">MIPKLKENMSQVNPTGNSGIDPVHDSKPAGAAQQIDTRDRTVLARQMSLPDAEWRRSKSARFQLN</sequence>
<dbReference type="Proteomes" id="UP000198640">
    <property type="component" value="Unassembled WGS sequence"/>
</dbReference>
<evidence type="ECO:0000256" key="1">
    <source>
        <dbReference type="SAM" id="MobiDB-lite"/>
    </source>
</evidence>
<dbReference type="EMBL" id="FNOY01000029">
    <property type="protein sequence ID" value="SDY32989.1"/>
    <property type="molecule type" value="Genomic_DNA"/>
</dbReference>
<gene>
    <name evidence="2" type="ORF">SAMN05421881_102925</name>
</gene>
<dbReference type="AlphaFoldDB" id="A0A1H3J0A4"/>